<proteinExistence type="predicted"/>
<protein>
    <recommendedName>
        <fullName evidence="1">Opine dehydrogenase domain-containing protein</fullName>
    </recommendedName>
</protein>
<feature type="domain" description="Opine dehydrogenase" evidence="1">
    <location>
        <begin position="209"/>
        <end position="385"/>
    </location>
</feature>
<dbReference type="Proteomes" id="UP000794436">
    <property type="component" value="Unassembled WGS sequence"/>
</dbReference>
<dbReference type="SUPFAM" id="SSF48179">
    <property type="entry name" value="6-phosphogluconate dehydrogenase C-terminal domain-like"/>
    <property type="match status" value="1"/>
</dbReference>
<dbReference type="GO" id="GO:0016491">
    <property type="term" value="F:oxidoreductase activity"/>
    <property type="evidence" value="ECO:0007669"/>
    <property type="project" value="InterPro"/>
</dbReference>
<dbReference type="AlphaFoldDB" id="A0A8K1FGU6"/>
<name>A0A8K1FGU6_PYTOL</name>
<evidence type="ECO:0000313" key="2">
    <source>
        <dbReference type="EMBL" id="TMW60374.1"/>
    </source>
</evidence>
<dbReference type="InterPro" id="IPR013328">
    <property type="entry name" value="6PGD_dom2"/>
</dbReference>
<dbReference type="OrthoDB" id="6058913at2759"/>
<sequence length="437" mass="48703">MTLSVATARAQLEKQVKTAHAAVGTVTICGGGNGAHVAAGYLASKGVKVQVLTRRPERWGDEIEITTKGSSWEPKGIIKGRLALVSKHAKHVIPQSDVVIVAAPANAHPEILESVAPYLKKGVALGALFAQGGFDWAAKKALGDEKLAELDLLFGLQNIPWICKAYEYGHKAKIIGPKKCLYVACYPVERKNDAAKLMEALFDIPCKTVANFLNLTLTPSNQIIHPARYYAIFRDWDGKKTYSLEELTKRNALTLYADFCEFSAEQLSMLDNELQQIKYALLQRFPALDLSDILPMGDRVVKQYGEDVADRSSLRQIFATNLGYAGCATPLVEVEKGQFHPAVNSRLFWEDIPYGLCILKNMAEMLGNFPTPRIDFMIRWHQQYMNVTFLNADGQLNPQELWRTGAPNKYGIHSLEELVATSLPKEMHGYRHPRSRM</sequence>
<dbReference type="InterPro" id="IPR036291">
    <property type="entry name" value="NAD(P)-bd_dom_sf"/>
</dbReference>
<dbReference type="PANTHER" id="PTHR38015:SF1">
    <property type="entry name" value="OPINE DEHYDROGENASE DOMAIN-CONTAINING PROTEIN"/>
    <property type="match status" value="1"/>
</dbReference>
<dbReference type="InterPro" id="IPR003421">
    <property type="entry name" value="Opine_DH"/>
</dbReference>
<evidence type="ECO:0000259" key="1">
    <source>
        <dbReference type="Pfam" id="PF02317"/>
    </source>
</evidence>
<dbReference type="EMBL" id="SPLM01000108">
    <property type="protein sequence ID" value="TMW60374.1"/>
    <property type="molecule type" value="Genomic_DNA"/>
</dbReference>
<dbReference type="Pfam" id="PF02317">
    <property type="entry name" value="Octopine_DH"/>
    <property type="match status" value="1"/>
</dbReference>
<keyword evidence="3" id="KW-1185">Reference proteome</keyword>
<dbReference type="InterPro" id="IPR051729">
    <property type="entry name" value="Opine/Lysopine_DH"/>
</dbReference>
<organism evidence="2 3">
    <name type="scientific">Pythium oligandrum</name>
    <name type="common">Mycoparasitic fungus</name>
    <dbReference type="NCBI Taxonomy" id="41045"/>
    <lineage>
        <taxon>Eukaryota</taxon>
        <taxon>Sar</taxon>
        <taxon>Stramenopiles</taxon>
        <taxon>Oomycota</taxon>
        <taxon>Peronosporomycetes</taxon>
        <taxon>Pythiales</taxon>
        <taxon>Pythiaceae</taxon>
        <taxon>Pythium</taxon>
    </lineage>
</organism>
<dbReference type="Gene3D" id="1.10.1040.10">
    <property type="entry name" value="N-(1-d-carboxylethyl)-l-norvaline Dehydrogenase, domain 2"/>
    <property type="match status" value="1"/>
</dbReference>
<dbReference type="Gene3D" id="3.40.50.720">
    <property type="entry name" value="NAD(P)-binding Rossmann-like Domain"/>
    <property type="match status" value="1"/>
</dbReference>
<accession>A0A8K1FGU6</accession>
<gene>
    <name evidence="2" type="ORF">Poli38472_000416</name>
</gene>
<dbReference type="InterPro" id="IPR008927">
    <property type="entry name" value="6-PGluconate_DH-like_C_sf"/>
</dbReference>
<comment type="caution">
    <text evidence="2">The sequence shown here is derived from an EMBL/GenBank/DDBJ whole genome shotgun (WGS) entry which is preliminary data.</text>
</comment>
<reference evidence="2" key="1">
    <citation type="submission" date="2019-03" db="EMBL/GenBank/DDBJ databases">
        <title>Long read genome sequence of the mycoparasitic Pythium oligandrum ATCC 38472 isolated from sugarbeet rhizosphere.</title>
        <authorList>
            <person name="Gaulin E."/>
        </authorList>
    </citation>
    <scope>NUCLEOTIDE SEQUENCE</scope>
    <source>
        <strain evidence="2">ATCC 38472_TT</strain>
    </source>
</reference>
<dbReference type="PANTHER" id="PTHR38015">
    <property type="entry name" value="BLR6086 PROTEIN"/>
    <property type="match status" value="1"/>
</dbReference>
<dbReference type="SUPFAM" id="SSF51735">
    <property type="entry name" value="NAD(P)-binding Rossmann-fold domains"/>
    <property type="match status" value="1"/>
</dbReference>
<evidence type="ECO:0000313" key="3">
    <source>
        <dbReference type="Proteomes" id="UP000794436"/>
    </source>
</evidence>